<dbReference type="RefSeq" id="XP_022940662.1">
    <property type="nucleotide sequence ID" value="XM_023084894.1"/>
</dbReference>
<evidence type="ECO:0000313" key="7">
    <source>
        <dbReference type="Proteomes" id="UP000504609"/>
    </source>
</evidence>
<organism evidence="7 8">
    <name type="scientific">Cucurbita moschata</name>
    <name type="common">Winter crookneck squash</name>
    <name type="synonym">Cucurbita pepo var. moschata</name>
    <dbReference type="NCBI Taxonomy" id="3662"/>
    <lineage>
        <taxon>Eukaryota</taxon>
        <taxon>Viridiplantae</taxon>
        <taxon>Streptophyta</taxon>
        <taxon>Embryophyta</taxon>
        <taxon>Tracheophyta</taxon>
        <taxon>Spermatophyta</taxon>
        <taxon>Magnoliopsida</taxon>
        <taxon>eudicotyledons</taxon>
        <taxon>Gunneridae</taxon>
        <taxon>Pentapetalae</taxon>
        <taxon>rosids</taxon>
        <taxon>fabids</taxon>
        <taxon>Cucurbitales</taxon>
        <taxon>Cucurbitaceae</taxon>
        <taxon>Cucurbiteae</taxon>
        <taxon>Cucurbita</taxon>
    </lineage>
</organism>
<dbReference type="Pfam" id="PF07899">
    <property type="entry name" value="Frigida"/>
    <property type="match status" value="1"/>
</dbReference>
<feature type="compositionally biased region" description="Basic residues" evidence="6">
    <location>
        <begin position="399"/>
        <end position="410"/>
    </location>
</feature>
<evidence type="ECO:0000256" key="2">
    <source>
        <dbReference type="ARBA" id="ARBA00022473"/>
    </source>
</evidence>
<dbReference type="AlphaFoldDB" id="A0A6J1FK91"/>
<proteinExistence type="inferred from homology"/>
<evidence type="ECO:0000256" key="5">
    <source>
        <dbReference type="RuleBase" id="RU364012"/>
    </source>
</evidence>
<keyword evidence="2 5" id="KW-0217">Developmental protein</keyword>
<dbReference type="GeneID" id="111446187"/>
<dbReference type="KEGG" id="cmos:111446187"/>
<name>A0A6J1FK91_CUCMO</name>
<keyword evidence="4 5" id="KW-0287">Flowering</keyword>
<feature type="region of interest" description="Disordered" evidence="6">
    <location>
        <begin position="369"/>
        <end position="410"/>
    </location>
</feature>
<evidence type="ECO:0000256" key="3">
    <source>
        <dbReference type="ARBA" id="ARBA00022782"/>
    </source>
</evidence>
<dbReference type="InterPro" id="IPR012474">
    <property type="entry name" value="Frigida"/>
</dbReference>
<dbReference type="SMR" id="A0A6J1FK91"/>
<gene>
    <name evidence="8" type="primary">LOC111446187</name>
</gene>
<keyword evidence="7" id="KW-1185">Reference proteome</keyword>
<protein>
    <recommendedName>
        <fullName evidence="5">FRIGIDA-like protein</fullName>
    </recommendedName>
</protein>
<comment type="similarity">
    <text evidence="1 5">Belongs to the Frigida family.</text>
</comment>
<evidence type="ECO:0000256" key="6">
    <source>
        <dbReference type="SAM" id="MobiDB-lite"/>
    </source>
</evidence>
<sequence length="575" mass="63983">MADLKEISDALKLVDSKTQNLKKAFEDLQGHSHLLDSFSLSWSDLESHFTSIQNSLTKKFHELESMQLEVIQNQPEEKEPCSSLRVEVGNRDEPDGSADCVSPRSEMKLLCEQMDGKGLGRYVSDLPKERESVRDELPDALKCAPDIEALVLDAMEGFFRANPKPKLHNLKMSNVRRGCVLLLETLMDGFRNVDDHVTERAKKLALDWKQSFGKHGKDPLDALGFLHLVAAYNLSSEFEVGELVDYFIIIARYRQATKLCKVVGLGDKVYDLVQKLLDKGKQLLAVKFIFEFELTDRFPPIPILKEYVRESKKAAKAVCRAGKNSLRALNESTAKELGALKSVVKFIEEYKLDDDYPQVNLQKRIDQLEKQRTHRKRPAVASPIIARHKQPHQPLQVKQRFKKQKLPPKKHMRRQFPINHLHMAGPGGSAGVPNIVGFGNPAYPPYRQTHLHSAGLVADLTAPYQQSLLQPAGLLPNHPVSYAQSHLQPAGVLPDQSAPFESSSMAYNMAVAASTPAGASYHGSSAEYYGLAGGPMGFPGNASTSNSHAYPTEPYAPPGYGVGVPPPYHQSYYPQ</sequence>
<dbReference type="PANTHER" id="PTHR31791:SF47">
    <property type="entry name" value="INACTIVE FRIGIDA-LIKE PROTEIN 2"/>
    <property type="match status" value="1"/>
</dbReference>
<dbReference type="GO" id="GO:0009908">
    <property type="term" value="P:flower development"/>
    <property type="evidence" value="ECO:0007669"/>
    <property type="project" value="UniProtKB-KW"/>
</dbReference>
<evidence type="ECO:0000256" key="1">
    <source>
        <dbReference type="ARBA" id="ARBA00008956"/>
    </source>
</evidence>
<evidence type="ECO:0000256" key="4">
    <source>
        <dbReference type="ARBA" id="ARBA00023089"/>
    </source>
</evidence>
<keyword evidence="3 5" id="KW-0221">Differentiation</keyword>
<dbReference type="Proteomes" id="UP000504609">
    <property type="component" value="Unplaced"/>
</dbReference>
<dbReference type="PANTHER" id="PTHR31791">
    <property type="entry name" value="FRIGIDA-LIKE PROTEIN 3-RELATED"/>
    <property type="match status" value="1"/>
</dbReference>
<reference evidence="8" key="1">
    <citation type="submission" date="2025-08" db="UniProtKB">
        <authorList>
            <consortium name="RefSeq"/>
        </authorList>
    </citation>
    <scope>IDENTIFICATION</scope>
    <source>
        <tissue evidence="8">Young leaves</tissue>
    </source>
</reference>
<dbReference type="GO" id="GO:0030154">
    <property type="term" value="P:cell differentiation"/>
    <property type="evidence" value="ECO:0007669"/>
    <property type="project" value="UniProtKB-KW"/>
</dbReference>
<accession>A0A6J1FK91</accession>
<evidence type="ECO:0000313" key="8">
    <source>
        <dbReference type="RefSeq" id="XP_022940662.1"/>
    </source>
</evidence>